<keyword evidence="5" id="KW-0808">Transferase</keyword>
<evidence type="ECO:0000256" key="1">
    <source>
        <dbReference type="ARBA" id="ARBA00000085"/>
    </source>
</evidence>
<dbReference type="Pfam" id="PF02518">
    <property type="entry name" value="HATPase_c"/>
    <property type="match status" value="1"/>
</dbReference>
<dbReference type="GO" id="GO:0000155">
    <property type="term" value="F:phosphorelay sensor kinase activity"/>
    <property type="evidence" value="ECO:0007669"/>
    <property type="project" value="InterPro"/>
</dbReference>
<keyword evidence="7 14" id="KW-0418">Kinase</keyword>
<reference evidence="14 15" key="1">
    <citation type="submission" date="2018-01" db="EMBL/GenBank/DDBJ databases">
        <title>Draft genome sequence of Jiangella sp. GTF31.</title>
        <authorList>
            <person name="Sahin N."/>
            <person name="Ay H."/>
            <person name="Saygin H."/>
        </authorList>
    </citation>
    <scope>NUCLEOTIDE SEQUENCE [LARGE SCALE GENOMIC DNA]</scope>
    <source>
        <strain evidence="14 15">GTF31</strain>
    </source>
</reference>
<dbReference type="AlphaFoldDB" id="A0A2W2BP07"/>
<dbReference type="Gene3D" id="6.10.340.10">
    <property type="match status" value="1"/>
</dbReference>
<keyword evidence="15" id="KW-1185">Reference proteome</keyword>
<evidence type="ECO:0000256" key="4">
    <source>
        <dbReference type="ARBA" id="ARBA00022553"/>
    </source>
</evidence>
<dbReference type="PANTHER" id="PTHR45436:SF5">
    <property type="entry name" value="SENSOR HISTIDINE KINASE TRCS"/>
    <property type="match status" value="1"/>
</dbReference>
<dbReference type="InterPro" id="IPR003660">
    <property type="entry name" value="HAMP_dom"/>
</dbReference>
<dbReference type="InterPro" id="IPR050428">
    <property type="entry name" value="TCS_sensor_his_kinase"/>
</dbReference>
<organism evidence="14 15">
    <name type="scientific">Jiangella anatolica</name>
    <dbReference type="NCBI Taxonomy" id="2670374"/>
    <lineage>
        <taxon>Bacteria</taxon>
        <taxon>Bacillati</taxon>
        <taxon>Actinomycetota</taxon>
        <taxon>Actinomycetes</taxon>
        <taxon>Jiangellales</taxon>
        <taxon>Jiangellaceae</taxon>
        <taxon>Jiangella</taxon>
    </lineage>
</organism>
<accession>A0A2W2BP07</accession>
<dbReference type="Gene3D" id="1.10.287.130">
    <property type="match status" value="1"/>
</dbReference>
<evidence type="ECO:0000256" key="6">
    <source>
        <dbReference type="ARBA" id="ARBA00022692"/>
    </source>
</evidence>
<dbReference type="CDD" id="cd00075">
    <property type="entry name" value="HATPase"/>
    <property type="match status" value="1"/>
</dbReference>
<dbReference type="InterPro" id="IPR003661">
    <property type="entry name" value="HisK_dim/P_dom"/>
</dbReference>
<dbReference type="SUPFAM" id="SSF158472">
    <property type="entry name" value="HAMP domain-like"/>
    <property type="match status" value="1"/>
</dbReference>
<feature type="domain" description="Histidine kinase" evidence="12">
    <location>
        <begin position="172"/>
        <end position="385"/>
    </location>
</feature>
<dbReference type="InterPro" id="IPR036890">
    <property type="entry name" value="HATPase_C_sf"/>
</dbReference>
<evidence type="ECO:0000256" key="11">
    <source>
        <dbReference type="SAM" id="Phobius"/>
    </source>
</evidence>
<dbReference type="CDD" id="cd00082">
    <property type="entry name" value="HisKA"/>
    <property type="match status" value="1"/>
</dbReference>
<dbReference type="Gene3D" id="3.30.565.10">
    <property type="entry name" value="Histidine kinase-like ATPase, C-terminal domain"/>
    <property type="match status" value="1"/>
</dbReference>
<proteinExistence type="predicted"/>
<evidence type="ECO:0000256" key="5">
    <source>
        <dbReference type="ARBA" id="ARBA00022679"/>
    </source>
</evidence>
<feature type="transmembrane region" description="Helical" evidence="11">
    <location>
        <begin position="87"/>
        <end position="110"/>
    </location>
</feature>
<evidence type="ECO:0000256" key="9">
    <source>
        <dbReference type="ARBA" id="ARBA00023012"/>
    </source>
</evidence>
<keyword evidence="10 11" id="KW-0472">Membrane</keyword>
<protein>
    <recommendedName>
        <fullName evidence="3">histidine kinase</fullName>
        <ecNumber evidence="3">2.7.13.3</ecNumber>
    </recommendedName>
</protein>
<comment type="caution">
    <text evidence="14">The sequence shown here is derived from an EMBL/GenBank/DDBJ whole genome shotgun (WGS) entry which is preliminary data.</text>
</comment>
<dbReference type="PROSITE" id="PS50109">
    <property type="entry name" value="HIS_KIN"/>
    <property type="match status" value="1"/>
</dbReference>
<comment type="catalytic activity">
    <reaction evidence="1">
        <text>ATP + protein L-histidine = ADP + protein N-phospho-L-histidine.</text>
        <dbReference type="EC" id="2.7.13.3"/>
    </reaction>
</comment>
<dbReference type="CDD" id="cd06225">
    <property type="entry name" value="HAMP"/>
    <property type="match status" value="1"/>
</dbReference>
<keyword evidence="4" id="KW-0597">Phosphoprotein</keyword>
<evidence type="ECO:0000313" key="15">
    <source>
        <dbReference type="Proteomes" id="UP000248764"/>
    </source>
</evidence>
<evidence type="ECO:0000259" key="13">
    <source>
        <dbReference type="PROSITE" id="PS50885"/>
    </source>
</evidence>
<gene>
    <name evidence="14" type="ORF">C1I92_19120</name>
</gene>
<dbReference type="EMBL" id="POTW01000048">
    <property type="protein sequence ID" value="PZF81938.1"/>
    <property type="molecule type" value="Genomic_DNA"/>
</dbReference>
<evidence type="ECO:0000256" key="10">
    <source>
        <dbReference type="ARBA" id="ARBA00023136"/>
    </source>
</evidence>
<dbReference type="PROSITE" id="PS50885">
    <property type="entry name" value="HAMP"/>
    <property type="match status" value="1"/>
</dbReference>
<evidence type="ECO:0000256" key="8">
    <source>
        <dbReference type="ARBA" id="ARBA00022989"/>
    </source>
</evidence>
<dbReference type="InterPro" id="IPR004358">
    <property type="entry name" value="Sig_transdc_His_kin-like_C"/>
</dbReference>
<feature type="domain" description="HAMP" evidence="13">
    <location>
        <begin position="111"/>
        <end position="164"/>
    </location>
</feature>
<dbReference type="SMART" id="SM00304">
    <property type="entry name" value="HAMP"/>
    <property type="match status" value="1"/>
</dbReference>
<evidence type="ECO:0000259" key="12">
    <source>
        <dbReference type="PROSITE" id="PS50109"/>
    </source>
</evidence>
<keyword evidence="8 11" id="KW-1133">Transmembrane helix</keyword>
<dbReference type="PRINTS" id="PR00344">
    <property type="entry name" value="BCTRLSENSOR"/>
</dbReference>
<dbReference type="SUPFAM" id="SSF55874">
    <property type="entry name" value="ATPase domain of HSP90 chaperone/DNA topoisomerase II/histidine kinase"/>
    <property type="match status" value="1"/>
</dbReference>
<dbReference type="InterPro" id="IPR003594">
    <property type="entry name" value="HATPase_dom"/>
</dbReference>
<dbReference type="GO" id="GO:0005886">
    <property type="term" value="C:plasma membrane"/>
    <property type="evidence" value="ECO:0007669"/>
    <property type="project" value="UniProtKB-SubCell"/>
</dbReference>
<dbReference type="SUPFAM" id="SSF47384">
    <property type="entry name" value="Homodimeric domain of signal transducing histidine kinase"/>
    <property type="match status" value="1"/>
</dbReference>
<keyword evidence="9" id="KW-0902">Two-component regulatory system</keyword>
<evidence type="ECO:0000256" key="3">
    <source>
        <dbReference type="ARBA" id="ARBA00012438"/>
    </source>
</evidence>
<dbReference type="SMART" id="SM00388">
    <property type="entry name" value="HisKA"/>
    <property type="match status" value="1"/>
</dbReference>
<feature type="transmembrane region" description="Helical" evidence="11">
    <location>
        <begin position="20"/>
        <end position="40"/>
    </location>
</feature>
<evidence type="ECO:0000313" key="14">
    <source>
        <dbReference type="EMBL" id="PZF81938.1"/>
    </source>
</evidence>
<dbReference type="RefSeq" id="WP_111256245.1">
    <property type="nucleotide sequence ID" value="NZ_POTW01000048.1"/>
</dbReference>
<dbReference type="Pfam" id="PF00672">
    <property type="entry name" value="HAMP"/>
    <property type="match status" value="1"/>
</dbReference>
<dbReference type="PANTHER" id="PTHR45436">
    <property type="entry name" value="SENSOR HISTIDINE KINASE YKOH"/>
    <property type="match status" value="1"/>
</dbReference>
<keyword evidence="6 11" id="KW-0812">Transmembrane</keyword>
<dbReference type="EC" id="2.7.13.3" evidence="3"/>
<evidence type="ECO:0000256" key="2">
    <source>
        <dbReference type="ARBA" id="ARBA00004236"/>
    </source>
</evidence>
<dbReference type="InterPro" id="IPR036097">
    <property type="entry name" value="HisK_dim/P_sf"/>
</dbReference>
<evidence type="ECO:0000256" key="7">
    <source>
        <dbReference type="ARBA" id="ARBA00022777"/>
    </source>
</evidence>
<name>A0A2W2BP07_9ACTN</name>
<dbReference type="SMART" id="SM00387">
    <property type="entry name" value="HATPase_c"/>
    <property type="match status" value="1"/>
</dbReference>
<dbReference type="Proteomes" id="UP000248764">
    <property type="component" value="Unassembled WGS sequence"/>
</dbReference>
<comment type="subcellular location">
    <subcellularLocation>
        <location evidence="2">Cell membrane</location>
    </subcellularLocation>
</comment>
<dbReference type="Pfam" id="PF00512">
    <property type="entry name" value="HisKA"/>
    <property type="match status" value="1"/>
</dbReference>
<dbReference type="InterPro" id="IPR005467">
    <property type="entry name" value="His_kinase_dom"/>
</dbReference>
<sequence length="385" mass="40730">MIRRRPAWRRPTVRLRLTLLYSGLFLATGAVLIGLVYVLVAHGPLLGEPPAPSQPPNAGDVAIEPPELAGDLRKQAERQRAEDVRRLLTASVIALAALSCVSFVLGWVVAGRVLRPLSRMTVQVRRISADALDQRLGVTGPDDELTELAGTFDDLLARLESAFAAQRRFVAHASHELRTPLTLQRAVVDVTLGDPAATAETLRAALARVGVAAHRQERIIEALLTLARSQPGLLDRRRVDLSESAGDVLADVAAEAAARGVEVAATLLPVPVAGDQELVERLIRNLVDNAVRHNGPGGWVRVSTAGEAGEATLRVVNSGPVVPAGAVPALYEPFQRLGDRRGADDDGLGLGLSIAAAVVEAHGGTLTTVARPEGGLDLTVRLPSH</sequence>